<dbReference type="EMBL" id="CP018099">
    <property type="protein sequence ID" value="APF20301.1"/>
    <property type="molecule type" value="Genomic_DNA"/>
</dbReference>
<protein>
    <submittedName>
        <fullName evidence="1">Uncharacterized protein</fullName>
    </submittedName>
</protein>
<evidence type="ECO:0000313" key="1">
    <source>
        <dbReference type="EMBL" id="APF20301.1"/>
    </source>
</evidence>
<proteinExistence type="predicted"/>
<name>A0A1J1CC85_CALAY</name>
<accession>A0A1J1CC85</accession>
<organism evidence="1 2">
    <name type="scientific">Caldithrix abyssi DSM 13497</name>
    <dbReference type="NCBI Taxonomy" id="880073"/>
    <lineage>
        <taxon>Bacteria</taxon>
        <taxon>Pseudomonadati</taxon>
        <taxon>Calditrichota</taxon>
        <taxon>Calditrichia</taxon>
        <taxon>Calditrichales</taxon>
        <taxon>Calditrichaceae</taxon>
        <taxon>Caldithrix</taxon>
    </lineage>
</organism>
<gene>
    <name evidence="1" type="ORF">Cabys_3555</name>
</gene>
<dbReference type="AlphaFoldDB" id="A0A1J1CC85"/>
<reference evidence="1 2" key="1">
    <citation type="submission" date="2016-11" db="EMBL/GenBank/DDBJ databases">
        <title>Genomic analysis of Caldithrix abyssi and proposal of a novel bacterial phylum Caldithrichaeota.</title>
        <authorList>
            <person name="Kublanov I."/>
            <person name="Sigalova O."/>
            <person name="Gavrilov S."/>
            <person name="Lebedinsky A."/>
            <person name="Ivanova N."/>
            <person name="Daum C."/>
            <person name="Reddy T."/>
            <person name="Klenk H.P."/>
            <person name="Goker M."/>
            <person name="Reva O."/>
            <person name="Miroshnichenko M."/>
            <person name="Kyprides N."/>
            <person name="Woyke T."/>
            <person name="Gelfand M."/>
        </authorList>
    </citation>
    <scope>NUCLEOTIDE SEQUENCE [LARGE SCALE GENOMIC DNA]</scope>
    <source>
        <strain evidence="1 2">LF13</strain>
    </source>
</reference>
<dbReference type="Proteomes" id="UP000183868">
    <property type="component" value="Chromosome"/>
</dbReference>
<evidence type="ECO:0000313" key="2">
    <source>
        <dbReference type="Proteomes" id="UP000183868"/>
    </source>
</evidence>
<sequence length="68" mass="8212">MYLKFDLRLNRHLKLFFDYISCKSKNGMHLKHYQKTAGLAISLLKKNFSAVENFFPVRKIIFSRWKMV</sequence>
<dbReference type="KEGG" id="caby:Cabys_3555"/>